<protein>
    <recommendedName>
        <fullName evidence="8">Myb-like domain-containing protein</fullName>
    </recommendedName>
</protein>
<dbReference type="GO" id="GO:0005634">
    <property type="term" value="C:nucleus"/>
    <property type="evidence" value="ECO:0007669"/>
    <property type="project" value="UniProtKB-SubCell"/>
</dbReference>
<gene>
    <name evidence="6" type="ORF">AVEN_150462_1</name>
</gene>
<feature type="compositionally biased region" description="Acidic residues" evidence="5">
    <location>
        <begin position="12"/>
        <end position="23"/>
    </location>
</feature>
<accession>A0A4Y2GP85</accession>
<evidence type="ECO:0000256" key="1">
    <source>
        <dbReference type="ARBA" id="ARBA00004123"/>
    </source>
</evidence>
<dbReference type="Pfam" id="PF21227">
    <property type="entry name" value="Myb_DNA-binding_7"/>
    <property type="match status" value="1"/>
</dbReference>
<organism evidence="6 7">
    <name type="scientific">Araneus ventricosus</name>
    <name type="common">Orbweaver spider</name>
    <name type="synonym">Epeira ventricosa</name>
    <dbReference type="NCBI Taxonomy" id="182803"/>
    <lineage>
        <taxon>Eukaryota</taxon>
        <taxon>Metazoa</taxon>
        <taxon>Ecdysozoa</taxon>
        <taxon>Arthropoda</taxon>
        <taxon>Chelicerata</taxon>
        <taxon>Arachnida</taxon>
        <taxon>Araneae</taxon>
        <taxon>Araneomorphae</taxon>
        <taxon>Entelegynae</taxon>
        <taxon>Araneoidea</taxon>
        <taxon>Araneidae</taxon>
        <taxon>Araneus</taxon>
    </lineage>
</organism>
<evidence type="ECO:0000256" key="2">
    <source>
        <dbReference type="ARBA" id="ARBA00023015"/>
    </source>
</evidence>
<dbReference type="GO" id="GO:0006355">
    <property type="term" value="P:regulation of DNA-templated transcription"/>
    <property type="evidence" value="ECO:0007669"/>
    <property type="project" value="TreeGrafter"/>
</dbReference>
<evidence type="ECO:0008006" key="8">
    <source>
        <dbReference type="Google" id="ProtNLM"/>
    </source>
</evidence>
<comment type="caution">
    <text evidence="6">The sequence shown here is derived from an EMBL/GenBank/DDBJ whole genome shotgun (WGS) entry which is preliminary data.</text>
</comment>
<keyword evidence="7" id="KW-1185">Reference proteome</keyword>
<keyword evidence="4" id="KW-0539">Nucleus</keyword>
<dbReference type="EMBL" id="BGPR01001499">
    <property type="protein sequence ID" value="GBM55403.1"/>
    <property type="molecule type" value="Genomic_DNA"/>
</dbReference>
<reference evidence="6 7" key="1">
    <citation type="journal article" date="2019" name="Sci. Rep.">
        <title>Orb-weaving spider Araneus ventricosus genome elucidates the spidroin gene catalogue.</title>
        <authorList>
            <person name="Kono N."/>
            <person name="Nakamura H."/>
            <person name="Ohtoshi R."/>
            <person name="Moran D.A.P."/>
            <person name="Shinohara A."/>
            <person name="Yoshida Y."/>
            <person name="Fujiwara M."/>
            <person name="Mori M."/>
            <person name="Tomita M."/>
            <person name="Arakawa K."/>
        </authorList>
    </citation>
    <scope>NUCLEOTIDE SEQUENCE [LARGE SCALE GENOMIC DNA]</scope>
</reference>
<dbReference type="SUPFAM" id="SSF46689">
    <property type="entry name" value="Homeodomain-like"/>
    <property type="match status" value="1"/>
</dbReference>
<evidence type="ECO:0000256" key="5">
    <source>
        <dbReference type="SAM" id="MobiDB-lite"/>
    </source>
</evidence>
<dbReference type="InterPro" id="IPR052435">
    <property type="entry name" value="YY1-Transcr_Regul"/>
</dbReference>
<evidence type="ECO:0000313" key="7">
    <source>
        <dbReference type="Proteomes" id="UP000499080"/>
    </source>
</evidence>
<comment type="subcellular location">
    <subcellularLocation>
        <location evidence="1">Nucleus</location>
    </subcellularLocation>
</comment>
<keyword evidence="2" id="KW-0805">Transcription regulation</keyword>
<dbReference type="InterPro" id="IPR009057">
    <property type="entry name" value="Homeodomain-like_sf"/>
</dbReference>
<evidence type="ECO:0000256" key="3">
    <source>
        <dbReference type="ARBA" id="ARBA00023163"/>
    </source>
</evidence>
<dbReference type="Gene3D" id="1.10.10.60">
    <property type="entry name" value="Homeodomain-like"/>
    <property type="match status" value="1"/>
</dbReference>
<evidence type="ECO:0000313" key="6">
    <source>
        <dbReference type="EMBL" id="GBM55403.1"/>
    </source>
</evidence>
<dbReference type="AlphaFoldDB" id="A0A4Y2GP85"/>
<evidence type="ECO:0000256" key="4">
    <source>
        <dbReference type="ARBA" id="ARBA00023242"/>
    </source>
</evidence>
<dbReference type="PANTHER" id="PTHR16088:SF3">
    <property type="entry name" value="GON-4-LIKE PROTEIN"/>
    <property type="match status" value="1"/>
</dbReference>
<dbReference type="PANTHER" id="PTHR16088">
    <property type="entry name" value="YY1 ASSOCIATED PROTEIN-RELATED"/>
    <property type="match status" value="1"/>
</dbReference>
<feature type="compositionally biased region" description="Polar residues" evidence="5">
    <location>
        <begin position="109"/>
        <end position="122"/>
    </location>
</feature>
<feature type="region of interest" description="Disordered" evidence="5">
    <location>
        <begin position="1"/>
        <end position="29"/>
    </location>
</feature>
<dbReference type="OrthoDB" id="6257037at2759"/>
<name>A0A4Y2GP85_ARAVE</name>
<keyword evidence="3" id="KW-0804">Transcription</keyword>
<proteinExistence type="predicted"/>
<dbReference type="Proteomes" id="UP000499080">
    <property type="component" value="Unassembled WGS sequence"/>
</dbReference>
<dbReference type="GO" id="GO:0003712">
    <property type="term" value="F:transcription coregulator activity"/>
    <property type="evidence" value="ECO:0007669"/>
    <property type="project" value="TreeGrafter"/>
</dbReference>
<sequence>MTDFESVTVPNSDDDNSSIDSCEDISIPDTPDPYGGKDCPCDCHNSSTDNRMLNKSRHCVKCGVKFIDGRIYIQTGKVLKPAQVTYHDPPSSSAEKEKVNGHPVASKPQMPSETAPKSTPTPEVNGKIDLCGTTSKKDTSKLNSTQKSVLSHDEKPVASNNRLPCDVIEDTVFPAVTNTLNKSTPSDFSHLKDMIAPITTEESISKTSSSAQNMKWTRDEDRLIIYNCQRYGISRKAFSTSAAAIKSRIAEEVEERFLNLMKMLSEEMKKQ</sequence>
<feature type="region of interest" description="Disordered" evidence="5">
    <location>
        <begin position="83"/>
        <end position="156"/>
    </location>
</feature>